<organism evidence="9">
    <name type="scientific">Magallana gigas</name>
    <name type="common">Pacific oyster</name>
    <name type="synonym">Crassostrea gigas</name>
    <dbReference type="NCBI Taxonomy" id="29159"/>
    <lineage>
        <taxon>Eukaryota</taxon>
        <taxon>Metazoa</taxon>
        <taxon>Spiralia</taxon>
        <taxon>Lophotrochozoa</taxon>
        <taxon>Mollusca</taxon>
        <taxon>Bivalvia</taxon>
        <taxon>Autobranchia</taxon>
        <taxon>Pteriomorphia</taxon>
        <taxon>Ostreida</taxon>
        <taxon>Ostreoidea</taxon>
        <taxon>Ostreidae</taxon>
        <taxon>Magallana</taxon>
    </lineage>
</organism>
<name>K1RU71_MAGGI</name>
<sequence>MNQKTTKSICVLSMVIGILAASPIFVFYGKETVHLKNYNETGSACSISDLYRNSTALLAYFGLLVIYFVSCIVVIIFAYSRIRSGIVTSQAALNKTRTSLDPRQMNAVRYKVQGRRSSSAITNSEVNIFSLSTTTNTEIENRDRETISSTASTALGQSNVNNQTSLHQTLPTNESMTMKVHRRRTLHRRTRRMTLVFMYITIGFVLSFLPYLIAAILLSTTEHLEETLGEEMHVFFKFCLKSYFLSSVVNPLIYGFFGSRFRKECNRCFSKLYK</sequence>
<dbReference type="InterPro" id="IPR017452">
    <property type="entry name" value="GPCR_Rhodpsn_7TM"/>
</dbReference>
<evidence type="ECO:0000256" key="6">
    <source>
        <dbReference type="ARBA" id="ARBA00023170"/>
    </source>
</evidence>
<evidence type="ECO:0000256" key="7">
    <source>
        <dbReference type="ARBA" id="ARBA00023224"/>
    </source>
</evidence>
<keyword evidence="4" id="KW-0297">G-protein coupled receptor</keyword>
<dbReference type="PANTHER" id="PTHR24243">
    <property type="entry name" value="G-PROTEIN COUPLED RECEPTOR"/>
    <property type="match status" value="1"/>
</dbReference>
<keyword evidence="2" id="KW-0812">Transmembrane</keyword>
<dbReference type="AlphaFoldDB" id="K1RU71"/>
<dbReference type="PANTHER" id="PTHR24243:SF208">
    <property type="entry name" value="PYROKININ-1 RECEPTOR"/>
    <property type="match status" value="1"/>
</dbReference>
<dbReference type="PROSITE" id="PS50262">
    <property type="entry name" value="G_PROTEIN_RECEP_F1_2"/>
    <property type="match status" value="1"/>
</dbReference>
<dbReference type="GO" id="GO:0016020">
    <property type="term" value="C:membrane"/>
    <property type="evidence" value="ECO:0007669"/>
    <property type="project" value="UniProtKB-SubCell"/>
</dbReference>
<dbReference type="HOGENOM" id="CLU_1016523_0_0_1"/>
<evidence type="ECO:0000256" key="4">
    <source>
        <dbReference type="ARBA" id="ARBA00023040"/>
    </source>
</evidence>
<comment type="subcellular location">
    <subcellularLocation>
        <location evidence="1">Membrane</location>
        <topology evidence="1">Multi-pass membrane protein</topology>
    </subcellularLocation>
</comment>
<keyword evidence="3" id="KW-1133">Transmembrane helix</keyword>
<feature type="domain" description="G-protein coupled receptors family 1 profile" evidence="8">
    <location>
        <begin position="1"/>
        <end position="254"/>
    </location>
</feature>
<dbReference type="Pfam" id="PF00001">
    <property type="entry name" value="7tm_1"/>
    <property type="match status" value="1"/>
</dbReference>
<protein>
    <recommendedName>
        <fullName evidence="8">G-protein coupled receptors family 1 profile domain-containing protein</fullName>
    </recommendedName>
</protein>
<evidence type="ECO:0000256" key="5">
    <source>
        <dbReference type="ARBA" id="ARBA00023136"/>
    </source>
</evidence>
<evidence type="ECO:0000313" key="9">
    <source>
        <dbReference type="EMBL" id="EKC38191.1"/>
    </source>
</evidence>
<dbReference type="SUPFAM" id="SSF81321">
    <property type="entry name" value="Family A G protein-coupled receptor-like"/>
    <property type="match status" value="1"/>
</dbReference>
<dbReference type="EMBL" id="JH818919">
    <property type="protein sequence ID" value="EKC38191.1"/>
    <property type="molecule type" value="Genomic_DNA"/>
</dbReference>
<gene>
    <name evidence="9" type="ORF">CGI_10013023</name>
</gene>
<dbReference type="PRINTS" id="PR00237">
    <property type="entry name" value="GPCRRHODOPSN"/>
</dbReference>
<keyword evidence="6" id="KW-0675">Receptor</keyword>
<dbReference type="Gene3D" id="1.20.1070.10">
    <property type="entry name" value="Rhodopsin 7-helix transmembrane proteins"/>
    <property type="match status" value="1"/>
</dbReference>
<dbReference type="InterPro" id="IPR000276">
    <property type="entry name" value="GPCR_Rhodpsn"/>
</dbReference>
<reference evidence="9" key="1">
    <citation type="journal article" date="2012" name="Nature">
        <title>The oyster genome reveals stress adaptation and complexity of shell formation.</title>
        <authorList>
            <person name="Zhang G."/>
            <person name="Fang X."/>
            <person name="Guo X."/>
            <person name="Li L."/>
            <person name="Luo R."/>
            <person name="Xu F."/>
            <person name="Yang P."/>
            <person name="Zhang L."/>
            <person name="Wang X."/>
            <person name="Qi H."/>
            <person name="Xiong Z."/>
            <person name="Que H."/>
            <person name="Xie Y."/>
            <person name="Holland P.W."/>
            <person name="Paps J."/>
            <person name="Zhu Y."/>
            <person name="Wu F."/>
            <person name="Chen Y."/>
            <person name="Wang J."/>
            <person name="Peng C."/>
            <person name="Meng J."/>
            <person name="Yang L."/>
            <person name="Liu J."/>
            <person name="Wen B."/>
            <person name="Zhang N."/>
            <person name="Huang Z."/>
            <person name="Zhu Q."/>
            <person name="Feng Y."/>
            <person name="Mount A."/>
            <person name="Hedgecock D."/>
            <person name="Xu Z."/>
            <person name="Liu Y."/>
            <person name="Domazet-Loso T."/>
            <person name="Du Y."/>
            <person name="Sun X."/>
            <person name="Zhang S."/>
            <person name="Liu B."/>
            <person name="Cheng P."/>
            <person name="Jiang X."/>
            <person name="Li J."/>
            <person name="Fan D."/>
            <person name="Wang W."/>
            <person name="Fu W."/>
            <person name="Wang T."/>
            <person name="Wang B."/>
            <person name="Zhang J."/>
            <person name="Peng Z."/>
            <person name="Li Y."/>
            <person name="Li N."/>
            <person name="Wang J."/>
            <person name="Chen M."/>
            <person name="He Y."/>
            <person name="Tan F."/>
            <person name="Song X."/>
            <person name="Zheng Q."/>
            <person name="Huang R."/>
            <person name="Yang H."/>
            <person name="Du X."/>
            <person name="Chen L."/>
            <person name="Yang M."/>
            <person name="Gaffney P.M."/>
            <person name="Wang S."/>
            <person name="Luo L."/>
            <person name="She Z."/>
            <person name="Ming Y."/>
            <person name="Huang W."/>
            <person name="Zhang S."/>
            <person name="Huang B."/>
            <person name="Zhang Y."/>
            <person name="Qu T."/>
            <person name="Ni P."/>
            <person name="Miao G."/>
            <person name="Wang J."/>
            <person name="Wang Q."/>
            <person name="Steinberg C.E."/>
            <person name="Wang H."/>
            <person name="Li N."/>
            <person name="Qian L."/>
            <person name="Zhang G."/>
            <person name="Li Y."/>
            <person name="Yang H."/>
            <person name="Liu X."/>
            <person name="Wang J."/>
            <person name="Yin Y."/>
            <person name="Wang J."/>
        </authorList>
    </citation>
    <scope>NUCLEOTIDE SEQUENCE [LARGE SCALE GENOMIC DNA]</scope>
    <source>
        <strain evidence="9">05x7-T-G4-1.051#20</strain>
    </source>
</reference>
<keyword evidence="5" id="KW-0472">Membrane</keyword>
<evidence type="ECO:0000256" key="2">
    <source>
        <dbReference type="ARBA" id="ARBA00022692"/>
    </source>
</evidence>
<evidence type="ECO:0000256" key="1">
    <source>
        <dbReference type="ARBA" id="ARBA00004141"/>
    </source>
</evidence>
<proteinExistence type="predicted"/>
<keyword evidence="7" id="KW-0807">Transducer</keyword>
<accession>K1RU71</accession>
<dbReference type="InParanoid" id="K1RU71"/>
<evidence type="ECO:0000259" key="8">
    <source>
        <dbReference type="PROSITE" id="PS50262"/>
    </source>
</evidence>
<evidence type="ECO:0000256" key="3">
    <source>
        <dbReference type="ARBA" id="ARBA00022989"/>
    </source>
</evidence>
<dbReference type="GO" id="GO:0004930">
    <property type="term" value="F:G protein-coupled receptor activity"/>
    <property type="evidence" value="ECO:0007669"/>
    <property type="project" value="UniProtKB-KW"/>
</dbReference>